<comment type="subunit">
    <text evidence="2">Homodimer.</text>
</comment>
<evidence type="ECO:0000313" key="4">
    <source>
        <dbReference type="EMBL" id="QNO53517.1"/>
    </source>
</evidence>
<dbReference type="GO" id="GO:0005524">
    <property type="term" value="F:ATP binding"/>
    <property type="evidence" value="ECO:0007669"/>
    <property type="project" value="UniProtKB-UniRule"/>
</dbReference>
<sequence>MTAILITSPSRLHFALIDLNAELGRVDGGIGVALNEPSLTIEVSAVDKAVERKENPEAVVPVLERIRSRIEPELRGHYRVKILKPLPSHVGLGSQTQLSLCIAKAITVLESRSYSAVELAKLVGRGGTSGIGTAAFAKGGFILDGGHAFRKAEDKSMKKQKNGELKTSFLPSSASAVSPAPVLFQHHLPENWFFVLAIPNVKRGTHGPEEVDIFTRYCPVKSEEVGEISRIVLMRILPAVLEKDIDTFAASLTMLQQVGFKRIEVGLQHDIIRRLFSFFDAHALGHGMSSFGPSTYAIVEGEKRAKELAAMTKEFLDANGIRALVTYSNANNRGSEVSKK</sequence>
<evidence type="ECO:0000256" key="1">
    <source>
        <dbReference type="ARBA" id="ARBA00022679"/>
    </source>
</evidence>
<dbReference type="EMBL" id="MT631544">
    <property type="protein sequence ID" value="QNO53517.1"/>
    <property type="molecule type" value="Genomic_DNA"/>
</dbReference>
<dbReference type="InterPro" id="IPR020568">
    <property type="entry name" value="Ribosomal_Su5_D2-typ_SF"/>
</dbReference>
<dbReference type="NCBIfam" id="NF040726">
    <property type="entry name" value="BetaRFA-P_synth"/>
    <property type="match status" value="1"/>
</dbReference>
<dbReference type="PANTHER" id="PTHR20861:SF6">
    <property type="entry name" value="BETA-RIBOFURANOSYLPHENOL 5'-PHOSPHATE SYNTHASE"/>
    <property type="match status" value="1"/>
</dbReference>
<dbReference type="UniPathway" id="UPA00065"/>
<organism evidence="4">
    <name type="scientific">Candidatus Methanophagaceae archaeon ANME-1 ERB6</name>
    <dbReference type="NCBI Taxonomy" id="2759912"/>
    <lineage>
        <taxon>Archaea</taxon>
        <taxon>Methanobacteriati</taxon>
        <taxon>Methanobacteriota</taxon>
        <taxon>Stenosarchaea group</taxon>
        <taxon>Methanomicrobia</taxon>
        <taxon>Candidatus Methanophagales</taxon>
        <taxon>Candidatus Methanophagaceae</taxon>
    </lineage>
</organism>
<proteinExistence type="inferred from homology"/>
<comment type="function">
    <text evidence="2">Catalyzes the condensation of 4-aminobenzoate (pABA) with 5-phospho-alpha-D-ribose 1-diphosphate (PRPP) to produce beta-ribofuranosylaminobenzene 5'-phosphate (beta-RFA-P).</text>
</comment>
<accession>A0A7G9YZT3</accession>
<keyword evidence="2 4" id="KW-0328">Glycosyltransferase</keyword>
<gene>
    <name evidence="4" type="ORF">FLCOADKM_00007</name>
</gene>
<evidence type="ECO:0000256" key="2">
    <source>
        <dbReference type="PIRNR" id="PIRNR004884"/>
    </source>
</evidence>
<dbReference type="PIRSF" id="PIRSF004884">
    <property type="entry name" value="Sugar_kin_arch"/>
    <property type="match status" value="1"/>
</dbReference>
<dbReference type="PANTHER" id="PTHR20861">
    <property type="entry name" value="HOMOSERINE/4-DIPHOSPHOCYTIDYL-2-C-METHYL-D-ERYTHRITOL KINASE"/>
    <property type="match status" value="1"/>
</dbReference>
<dbReference type="Pfam" id="PF00288">
    <property type="entry name" value="GHMP_kinases_N"/>
    <property type="match status" value="1"/>
</dbReference>
<comment type="catalytic activity">
    <reaction evidence="2">
        <text>5-phospho-alpha-D-ribose 1-diphosphate + 4-hydroxybenzoate + H(+) = 4-(beta-D-ribofuranosyl)phenol 5'-phosphate + CO2 + diphosphate</text>
        <dbReference type="Rhea" id="RHEA:48556"/>
        <dbReference type="ChEBI" id="CHEBI:15378"/>
        <dbReference type="ChEBI" id="CHEBI:16526"/>
        <dbReference type="ChEBI" id="CHEBI:17879"/>
        <dbReference type="ChEBI" id="CHEBI:33019"/>
        <dbReference type="ChEBI" id="CHEBI:58017"/>
        <dbReference type="ChEBI" id="CHEBI:82767"/>
        <dbReference type="EC" id="2.4.2.54"/>
    </reaction>
</comment>
<protein>
    <recommendedName>
        <fullName evidence="2">Beta-ribofuranosylaminobenzene 5'-phosphate synthase</fullName>
        <shortName evidence="2">Beta-RFA-P synthase</shortName>
        <ecNumber evidence="2">2.4.2.54</ecNumber>
    </recommendedName>
</protein>
<comment type="similarity">
    <text evidence="2">Belongs to the beta-RFA-P synthase family.</text>
</comment>
<dbReference type="NCBIfam" id="TIGR00144">
    <property type="entry name" value="beta_RFAP_syn"/>
    <property type="match status" value="1"/>
</dbReference>
<dbReference type="GO" id="GO:0043793">
    <property type="term" value="F:beta-ribofuranosylaminobenzene 5'-phosphate synthase activity"/>
    <property type="evidence" value="ECO:0007669"/>
    <property type="project" value="UniProtKB-EC"/>
</dbReference>
<dbReference type="InterPro" id="IPR006204">
    <property type="entry name" value="GHMP_kinase_N_dom"/>
</dbReference>
<dbReference type="SUPFAM" id="SSF54211">
    <property type="entry name" value="Ribosomal protein S5 domain 2-like"/>
    <property type="match status" value="1"/>
</dbReference>
<dbReference type="AlphaFoldDB" id="A0A7G9YZT3"/>
<name>A0A7G9YZT3_9EURY</name>
<dbReference type="InterPro" id="IPR053442">
    <property type="entry name" value="Beta-RFA-P_synthase"/>
</dbReference>
<dbReference type="EC" id="2.4.2.54" evidence="2"/>
<comment type="pathway">
    <text evidence="2">Cofactor biosynthesis; 5,6,7,8-tetrahydromethanopterin biosynthesis.</text>
</comment>
<feature type="domain" description="GHMP kinase N-terminal" evidence="3">
    <location>
        <begin position="62"/>
        <end position="140"/>
    </location>
</feature>
<evidence type="ECO:0000259" key="3">
    <source>
        <dbReference type="Pfam" id="PF00288"/>
    </source>
</evidence>
<keyword evidence="1 2" id="KW-0808">Transferase</keyword>
<dbReference type="InterPro" id="IPR004422">
    <property type="entry name" value="RFAP_synthase"/>
</dbReference>
<reference evidence="4" key="1">
    <citation type="submission" date="2020-06" db="EMBL/GenBank/DDBJ databases">
        <title>Unique genomic features of the anaerobic methanotrophic archaea.</title>
        <authorList>
            <person name="Chadwick G.L."/>
            <person name="Skennerton C.T."/>
            <person name="Laso-Perez R."/>
            <person name="Leu A.O."/>
            <person name="Speth D.R."/>
            <person name="Yu H."/>
            <person name="Morgan-Lang C."/>
            <person name="Hatzenpichler R."/>
            <person name="Goudeau D."/>
            <person name="Malmstrom R."/>
            <person name="Brazelton W.J."/>
            <person name="Woyke T."/>
            <person name="Hallam S.J."/>
            <person name="Tyson G.W."/>
            <person name="Wegener G."/>
            <person name="Boetius A."/>
            <person name="Orphan V."/>
        </authorList>
    </citation>
    <scope>NUCLEOTIDE SEQUENCE</scope>
</reference>